<dbReference type="Proteomes" id="UP000294739">
    <property type="component" value="Unassembled WGS sequence"/>
</dbReference>
<comment type="caution">
    <text evidence="1">The sequence shown here is derived from an EMBL/GenBank/DDBJ whole genome shotgun (WGS) entry which is preliminary data.</text>
</comment>
<keyword evidence="2" id="KW-1185">Reference proteome</keyword>
<dbReference type="InParanoid" id="A0A4R5DTG4"/>
<accession>A0A4R5DTG4</accession>
<dbReference type="AlphaFoldDB" id="A0A4R5DTG4"/>
<dbReference type="RefSeq" id="WP_131891120.1">
    <property type="nucleotide sequence ID" value="NZ_SMKZ01000003.1"/>
</dbReference>
<sequence length="63" mass="7435">MSRDERLPVVDYDQISIETLQQVIMRLNHDELRQLSAYESEHADRPLVKRILEARMAQLESVV</sequence>
<gene>
    <name evidence="1" type="ORF">E1269_03185</name>
</gene>
<evidence type="ECO:0000313" key="1">
    <source>
        <dbReference type="EMBL" id="TDE14183.1"/>
    </source>
</evidence>
<reference evidence="1 2" key="1">
    <citation type="submission" date="2019-03" db="EMBL/GenBank/DDBJ databases">
        <title>Draft genome sequences of novel Actinobacteria.</title>
        <authorList>
            <person name="Sahin N."/>
            <person name="Ay H."/>
            <person name="Saygin H."/>
        </authorList>
    </citation>
    <scope>NUCLEOTIDE SEQUENCE [LARGE SCALE GENOMIC DNA]</scope>
    <source>
        <strain evidence="1 2">5K138</strain>
    </source>
</reference>
<evidence type="ECO:0000313" key="2">
    <source>
        <dbReference type="Proteomes" id="UP000294739"/>
    </source>
</evidence>
<organism evidence="1 2">
    <name type="scientific">Jiangella asiatica</name>
    <dbReference type="NCBI Taxonomy" id="2530372"/>
    <lineage>
        <taxon>Bacteria</taxon>
        <taxon>Bacillati</taxon>
        <taxon>Actinomycetota</taxon>
        <taxon>Actinomycetes</taxon>
        <taxon>Jiangellales</taxon>
        <taxon>Jiangellaceae</taxon>
        <taxon>Jiangella</taxon>
    </lineage>
</organism>
<name>A0A4R5DTG4_9ACTN</name>
<dbReference type="OrthoDB" id="5187212at2"/>
<proteinExistence type="predicted"/>
<protein>
    <submittedName>
        <fullName evidence="1">Uncharacterized protein</fullName>
    </submittedName>
</protein>
<dbReference type="EMBL" id="SMKZ01000003">
    <property type="protein sequence ID" value="TDE14183.1"/>
    <property type="molecule type" value="Genomic_DNA"/>
</dbReference>